<dbReference type="EMBL" id="CP001994">
    <property type="protein sequence ID" value="ADE35683.1"/>
    <property type="molecule type" value="Genomic_DNA"/>
</dbReference>
<proteinExistence type="predicted"/>
<dbReference type="Proteomes" id="UP000001059">
    <property type="component" value="Chromosome"/>
</dbReference>
<sequence length="78" mass="8377">MVTNIYSKRKCSFLQLQETDFLIHNNVWDMMPCAGNSIKDPITSANAISGSSGKAVSAIASTIGKLRASVVRFNLAVS</sequence>
<name>D5E932_METMS</name>
<protein>
    <submittedName>
        <fullName evidence="1">Uncharacterized protein</fullName>
    </submittedName>
</protein>
<dbReference type="KEGG" id="mmh:Mmah_0148"/>
<evidence type="ECO:0000313" key="2">
    <source>
        <dbReference type="Proteomes" id="UP000001059"/>
    </source>
</evidence>
<dbReference type="AlphaFoldDB" id="D5E932"/>
<gene>
    <name evidence="1" type="ordered locus">Mmah_0148</name>
</gene>
<reference evidence="1 2" key="1">
    <citation type="submission" date="2010-03" db="EMBL/GenBank/DDBJ databases">
        <title>The complete genome of Methanohalophilus mahii DSM 5219.</title>
        <authorList>
            <consortium name="US DOE Joint Genome Institute (JGI-PGF)"/>
            <person name="Lucas S."/>
            <person name="Copeland A."/>
            <person name="Lapidus A."/>
            <person name="Glavina del Rio T."/>
            <person name="Dalin E."/>
            <person name="Tice H."/>
            <person name="Bruce D."/>
            <person name="Goodwin L."/>
            <person name="Pitluck S."/>
            <person name="Kyrpides N."/>
            <person name="Mavromatis K."/>
            <person name="Ivanova N."/>
            <person name="Lykidis A."/>
            <person name="Saunders E."/>
            <person name="Brettin T."/>
            <person name="Detter J.C."/>
            <person name="Han C."/>
            <person name="Land M."/>
            <person name="Hauser L."/>
            <person name="Markowitz V."/>
            <person name="Cheng J.-F."/>
            <person name="Hugenholtz P."/>
            <person name="Woyke T."/>
            <person name="Wu D."/>
            <person name="Spring S."/>
            <person name="Schneider S."/>
            <person name="Schroeder M."/>
            <person name="Klenk H.-P."/>
            <person name="Eisen J.A."/>
        </authorList>
    </citation>
    <scope>NUCLEOTIDE SEQUENCE [LARGE SCALE GENOMIC DNA]</scope>
    <source>
        <strain evidence="2">ATCC 35705 / DSM 5219 / SLP</strain>
    </source>
</reference>
<dbReference type="HOGENOM" id="CLU_2613689_0_0_2"/>
<organism evidence="1 2">
    <name type="scientific">Methanohalophilus mahii (strain ATCC 35705 / DSM 5219 / SLP)</name>
    <dbReference type="NCBI Taxonomy" id="547558"/>
    <lineage>
        <taxon>Archaea</taxon>
        <taxon>Methanobacteriati</taxon>
        <taxon>Methanobacteriota</taxon>
        <taxon>Stenosarchaea group</taxon>
        <taxon>Methanomicrobia</taxon>
        <taxon>Methanosarcinales</taxon>
        <taxon>Methanosarcinaceae</taxon>
        <taxon>Methanohalophilus</taxon>
    </lineage>
</organism>
<keyword evidence="2" id="KW-1185">Reference proteome</keyword>
<accession>D5E932</accession>
<evidence type="ECO:0000313" key="1">
    <source>
        <dbReference type="EMBL" id="ADE35683.1"/>
    </source>
</evidence>